<feature type="transmembrane region" description="Helical" evidence="12">
    <location>
        <begin position="687"/>
        <end position="706"/>
    </location>
</feature>
<dbReference type="Pfam" id="PF04987">
    <property type="entry name" value="PigN"/>
    <property type="match status" value="1"/>
</dbReference>
<keyword evidence="7 12" id="KW-0812">Transmembrane</keyword>
<feature type="transmembrane region" description="Helical" evidence="12">
    <location>
        <begin position="792"/>
        <end position="810"/>
    </location>
</feature>
<dbReference type="EMBL" id="OU893340">
    <property type="protein sequence ID" value="CAG9796563.1"/>
    <property type="molecule type" value="Genomic_DNA"/>
</dbReference>
<dbReference type="GO" id="GO:0006506">
    <property type="term" value="P:GPI anchor biosynthetic process"/>
    <property type="evidence" value="ECO:0007669"/>
    <property type="project" value="UniProtKB-KW"/>
</dbReference>
<dbReference type="GO" id="GO:0051377">
    <property type="term" value="F:mannose-ethanolamine phosphotransferase activity"/>
    <property type="evidence" value="ECO:0007669"/>
    <property type="project" value="UniProtKB-UniRule"/>
</dbReference>
<feature type="transmembrane region" description="Helical" evidence="12">
    <location>
        <begin position="863"/>
        <end position="882"/>
    </location>
</feature>
<feature type="transmembrane region" description="Helical" evidence="12">
    <location>
        <begin position="653"/>
        <end position="672"/>
    </location>
</feature>
<sequence>MFILGLCIHIIFLFSIFDIYFKSPIVKNVVPYQPQHVALADRLVLFVVDGLRAESFVNYTTMPYLRTVANTYGRWGISNTRMPTESRPGHVAIIAGFYEDPSSVMKGWKENPVDFDSVFNQSYYTWCWGAYDIVDIFTKGGINDHIFTKKFDPYDQTFSTDKNTTYQDKWVFNNVNEFLNNAKYDPGINEKLHASKIIFFLHLLGTDTSGHTHKPKTESFLTTLRHVDEGIRQIEEVIRKFYNDDGRTTFLMTSDHGMTDWGSHGAGHAFETETPYVLWGSGIHQAKRSKIDPGNLNMSLNHRFDISQADLAPLMSTVLSIPVPVNSVGRVPLEIMDLTIINKAKAIYSNSRQLAAQYDKKRQAVEENAWSILYKPYEPFNKKKFTEIIEFTEKLMRSESLEDFEKLIILSEEIIQLSLSGLEYYQNYYQRPLLVLVTLSFIGWIVYLMKSLLEQNVKVQINSSDLKNHKNDNSGFIQSLRWPYILFLLTVFIITGLVYAQKFPLQYYIYTLTPLFLWKSALSPLSVWRHILRQSNRSKKNHFIWVEVICYTAGSYTLGMSFTQRWMLIIPLLGMALWPIFSSASGQLTVHMLIAWPITCILLSCFSLMPVIGKVTKIELVISAGLLWIFILIIYTWKVLLPLCEDKRESNKQVLLTITQMMLLGLSLHNIYVQSNRFDDGRPVSQIYQGLAWTIAVTCFFIPLVFTKRLICRLVAIYTSILNFYLLLSVSHEGLFIVTLITNITCWLFIEFRLLPFDGVGILEYRFEVLEETSKDFINFERGISRQDFRRAFFFTTYIVLAFFGTGNIASLNSFEVRWVTCFITSFRPFIITTLILLKTLSPFLMVACTFRAVQHLTKAPKGYLHIIVLIYSNIMGIQLLYNVKNYGSWLDIGTSISQFVIVQVITLFIVLINQIARILTDFSIILFIRRLLGKRIKKYD</sequence>
<feature type="transmembrane region" description="Helical" evidence="12">
    <location>
        <begin position="711"/>
        <end position="728"/>
    </location>
</feature>
<evidence type="ECO:0000259" key="13">
    <source>
        <dbReference type="Pfam" id="PF04987"/>
    </source>
</evidence>
<keyword evidence="6 12" id="KW-0808">Transferase</keyword>
<dbReference type="InterPro" id="IPR017852">
    <property type="entry name" value="GPI_EtnP_transferase_1_C"/>
</dbReference>
<dbReference type="PANTHER" id="PTHR12250:SF0">
    <property type="entry name" value="GPI ETHANOLAMINE PHOSPHATE TRANSFERASE 1"/>
    <property type="match status" value="1"/>
</dbReference>
<evidence type="ECO:0000256" key="8">
    <source>
        <dbReference type="ARBA" id="ARBA00022824"/>
    </source>
</evidence>
<name>A0A9N9RGL0_9NEOP</name>
<evidence type="ECO:0000256" key="11">
    <source>
        <dbReference type="ARBA" id="ARBA00023180"/>
    </source>
</evidence>
<dbReference type="PANTHER" id="PTHR12250">
    <property type="entry name" value="PHOSPHATIDYLINOSITOL GLYCAN, CLASS N"/>
    <property type="match status" value="1"/>
</dbReference>
<feature type="transmembrane region" description="Helical" evidence="12">
    <location>
        <begin position="507"/>
        <end position="531"/>
    </location>
</feature>
<keyword evidence="15" id="KW-1185">Reference proteome</keyword>
<organism evidence="14 15">
    <name type="scientific">Diatraea saccharalis</name>
    <name type="common">sugarcane borer</name>
    <dbReference type="NCBI Taxonomy" id="40085"/>
    <lineage>
        <taxon>Eukaryota</taxon>
        <taxon>Metazoa</taxon>
        <taxon>Ecdysozoa</taxon>
        <taxon>Arthropoda</taxon>
        <taxon>Hexapoda</taxon>
        <taxon>Insecta</taxon>
        <taxon>Pterygota</taxon>
        <taxon>Neoptera</taxon>
        <taxon>Endopterygota</taxon>
        <taxon>Lepidoptera</taxon>
        <taxon>Glossata</taxon>
        <taxon>Ditrysia</taxon>
        <taxon>Pyraloidea</taxon>
        <taxon>Crambidae</taxon>
        <taxon>Crambinae</taxon>
        <taxon>Diatraea</taxon>
    </lineage>
</organism>
<gene>
    <name evidence="14" type="ORF">DIATSA_LOCUS13746</name>
</gene>
<dbReference type="Pfam" id="PF01663">
    <property type="entry name" value="Phosphodiest"/>
    <property type="match status" value="1"/>
</dbReference>
<proteinExistence type="inferred from homology"/>
<dbReference type="OrthoDB" id="2748310at2759"/>
<dbReference type="EC" id="2.-.-.-" evidence="12"/>
<feature type="transmembrane region" description="Helical" evidence="12">
    <location>
        <begin position="543"/>
        <end position="559"/>
    </location>
</feature>
<comment type="similarity">
    <text evidence="3 12">Belongs to the PIGG/PIGN/PIGO family. PIGN subfamily.</text>
</comment>
<evidence type="ECO:0000256" key="9">
    <source>
        <dbReference type="ARBA" id="ARBA00022989"/>
    </source>
</evidence>
<keyword evidence="8 12" id="KW-0256">Endoplasmic reticulum</keyword>
<evidence type="ECO:0000313" key="15">
    <source>
        <dbReference type="Proteomes" id="UP001153714"/>
    </source>
</evidence>
<evidence type="ECO:0000256" key="6">
    <source>
        <dbReference type="ARBA" id="ARBA00022679"/>
    </source>
</evidence>
<accession>A0A9N9RGL0</accession>
<feature type="transmembrane region" description="Helical" evidence="12">
    <location>
        <begin position="734"/>
        <end position="750"/>
    </location>
</feature>
<comment type="subcellular location">
    <subcellularLocation>
        <location evidence="1 12">Endoplasmic reticulum membrane</location>
        <topology evidence="1 12">Multi-pass membrane protein</topology>
    </subcellularLocation>
</comment>
<evidence type="ECO:0000256" key="12">
    <source>
        <dbReference type="RuleBase" id="RU367138"/>
    </source>
</evidence>
<feature type="transmembrane region" description="Helical" evidence="12">
    <location>
        <begin position="482"/>
        <end position="501"/>
    </location>
</feature>
<feature type="transmembrane region" description="Helical" evidence="12">
    <location>
        <begin position="565"/>
        <end position="581"/>
    </location>
</feature>
<dbReference type="InterPro" id="IPR037671">
    <property type="entry name" value="PIGN_N"/>
</dbReference>
<evidence type="ECO:0000256" key="5">
    <source>
        <dbReference type="ARBA" id="ARBA00022502"/>
    </source>
</evidence>
<comment type="pathway">
    <text evidence="2 12">Glycolipid biosynthesis; glycosylphosphatidylinositol-anchor biosynthesis.</text>
</comment>
<reference evidence="14" key="2">
    <citation type="submission" date="2022-10" db="EMBL/GenBank/DDBJ databases">
        <authorList>
            <consortium name="ENA_rothamsted_submissions"/>
            <consortium name="culmorum"/>
            <person name="King R."/>
        </authorList>
    </citation>
    <scope>NUCLEOTIDE SEQUENCE</scope>
</reference>
<evidence type="ECO:0000256" key="4">
    <source>
        <dbReference type="ARBA" id="ARBA00020831"/>
    </source>
</evidence>
<evidence type="ECO:0000256" key="7">
    <source>
        <dbReference type="ARBA" id="ARBA00022692"/>
    </source>
</evidence>
<dbReference type="GO" id="GO:0005789">
    <property type="term" value="C:endoplasmic reticulum membrane"/>
    <property type="evidence" value="ECO:0007669"/>
    <property type="project" value="UniProtKB-SubCell"/>
</dbReference>
<dbReference type="InterPro" id="IPR007070">
    <property type="entry name" value="GPI_EtnP_transferase_1"/>
</dbReference>
<evidence type="ECO:0000256" key="10">
    <source>
        <dbReference type="ARBA" id="ARBA00023136"/>
    </source>
</evidence>
<feature type="transmembrane region" description="Helical" evidence="12">
    <location>
        <begin position="902"/>
        <end position="929"/>
    </location>
</feature>
<dbReference type="SUPFAM" id="SSF53649">
    <property type="entry name" value="Alkaline phosphatase-like"/>
    <property type="match status" value="1"/>
</dbReference>
<evidence type="ECO:0000256" key="1">
    <source>
        <dbReference type="ARBA" id="ARBA00004477"/>
    </source>
</evidence>
<dbReference type="Gene3D" id="3.40.720.10">
    <property type="entry name" value="Alkaline Phosphatase, subunit A"/>
    <property type="match status" value="1"/>
</dbReference>
<feature type="transmembrane region" description="Helical" evidence="12">
    <location>
        <begin position="830"/>
        <end position="851"/>
    </location>
</feature>
<feature type="transmembrane region" description="Helical" evidence="12">
    <location>
        <begin position="618"/>
        <end position="641"/>
    </location>
</feature>
<feature type="domain" description="GPI ethanolamine phosphate transferase 1 C-terminal" evidence="13">
    <location>
        <begin position="421"/>
        <end position="889"/>
    </location>
</feature>
<evidence type="ECO:0000256" key="3">
    <source>
        <dbReference type="ARBA" id="ARBA00008400"/>
    </source>
</evidence>
<comment type="function">
    <text evidence="12">Ethanolamine phosphate transferase involved in glycosylphosphatidylinositol-anchor biosynthesis. Transfers ethanolamine phosphate to the first alpha-1,4-linked mannose of the glycosylphosphatidylinositol precursor of GPI-anchor.</text>
</comment>
<dbReference type="CDD" id="cd16020">
    <property type="entry name" value="GPI_EPT_1"/>
    <property type="match status" value="1"/>
</dbReference>
<evidence type="ECO:0000256" key="2">
    <source>
        <dbReference type="ARBA" id="ARBA00004687"/>
    </source>
</evidence>
<keyword evidence="11" id="KW-0325">Glycoprotein</keyword>
<protein>
    <recommendedName>
        <fullName evidence="4 12">GPI ethanolamine phosphate transferase 1</fullName>
        <ecNumber evidence="12">2.-.-.-</ecNumber>
    </recommendedName>
</protein>
<keyword evidence="9 12" id="KW-1133">Transmembrane helix</keyword>
<feature type="transmembrane region" description="Helical" evidence="12">
    <location>
        <begin position="593"/>
        <end position="612"/>
    </location>
</feature>
<dbReference type="AlphaFoldDB" id="A0A9N9RGL0"/>
<dbReference type="InterPro" id="IPR002591">
    <property type="entry name" value="Phosphodiest/P_Trfase"/>
</dbReference>
<dbReference type="Proteomes" id="UP001153714">
    <property type="component" value="Chromosome 9"/>
</dbReference>
<keyword evidence="10 12" id="KW-0472">Membrane</keyword>
<evidence type="ECO:0000313" key="14">
    <source>
        <dbReference type="EMBL" id="CAG9796563.1"/>
    </source>
</evidence>
<reference evidence="14" key="1">
    <citation type="submission" date="2021-12" db="EMBL/GenBank/DDBJ databases">
        <authorList>
            <person name="King R."/>
        </authorList>
    </citation>
    <scope>NUCLEOTIDE SEQUENCE</scope>
</reference>
<dbReference type="InterPro" id="IPR017850">
    <property type="entry name" value="Alkaline_phosphatase_core_sf"/>
</dbReference>
<keyword evidence="5 12" id="KW-0337">GPI-anchor biosynthesis</keyword>
<feature type="transmembrane region" description="Helical" evidence="12">
    <location>
        <begin position="428"/>
        <end position="448"/>
    </location>
</feature>